<evidence type="ECO:0000313" key="2">
    <source>
        <dbReference type="Proteomes" id="UP000003009"/>
    </source>
</evidence>
<dbReference type="STRING" id="629741.GCWU000324_00848"/>
<protein>
    <submittedName>
        <fullName evidence="1">Uncharacterized protein</fullName>
    </submittedName>
</protein>
<accession>C4GFD3</accession>
<dbReference type="EMBL" id="ACJW02000002">
    <property type="protein sequence ID" value="EEP68937.1"/>
    <property type="molecule type" value="Genomic_DNA"/>
</dbReference>
<keyword evidence="2" id="KW-1185">Reference proteome</keyword>
<evidence type="ECO:0000313" key="1">
    <source>
        <dbReference type="EMBL" id="EEP68937.1"/>
    </source>
</evidence>
<dbReference type="Proteomes" id="UP000003009">
    <property type="component" value="Unassembled WGS sequence"/>
</dbReference>
<organism evidence="1 2">
    <name type="scientific">Kingella oralis ATCC 51147</name>
    <dbReference type="NCBI Taxonomy" id="629741"/>
    <lineage>
        <taxon>Bacteria</taxon>
        <taxon>Pseudomonadati</taxon>
        <taxon>Pseudomonadota</taxon>
        <taxon>Betaproteobacteria</taxon>
        <taxon>Neisseriales</taxon>
        <taxon>Neisseriaceae</taxon>
        <taxon>Kingella</taxon>
    </lineage>
</organism>
<sequence>MLVMKNLKRQVFRLHGKYEIKNKKPEYYSENWQIIYKILKIIFQAAFFRLPLLGKFRNIKNAI</sequence>
<name>C4GFD3_9NEIS</name>
<gene>
    <name evidence="1" type="ORF">GCWU000324_00848</name>
</gene>
<dbReference type="AlphaFoldDB" id="C4GFD3"/>
<reference evidence="1" key="1">
    <citation type="submission" date="2009-04" db="EMBL/GenBank/DDBJ databases">
        <authorList>
            <person name="Weinstock G."/>
            <person name="Sodergren E."/>
            <person name="Clifton S."/>
            <person name="Fulton L."/>
            <person name="Fulton B."/>
            <person name="Courtney L."/>
            <person name="Fronick C."/>
            <person name="Harrison M."/>
            <person name="Strong C."/>
            <person name="Farmer C."/>
            <person name="Delahaunty K."/>
            <person name="Markovic C."/>
            <person name="Hall O."/>
            <person name="Minx P."/>
            <person name="Tomlinson C."/>
            <person name="Mitreva M."/>
            <person name="Nelson J."/>
            <person name="Hou S."/>
            <person name="Wollam A."/>
            <person name="Pepin K.H."/>
            <person name="Johnson M."/>
            <person name="Bhonagiri V."/>
            <person name="Nash W.E."/>
            <person name="Warren W."/>
            <person name="Chinwalla A."/>
            <person name="Mardis E.R."/>
            <person name="Wilson R.K."/>
        </authorList>
    </citation>
    <scope>NUCLEOTIDE SEQUENCE [LARGE SCALE GENOMIC DNA]</scope>
    <source>
        <strain evidence="1">ATCC 51147</strain>
    </source>
</reference>
<comment type="caution">
    <text evidence="1">The sequence shown here is derived from an EMBL/GenBank/DDBJ whole genome shotgun (WGS) entry which is preliminary data.</text>
</comment>
<dbReference type="HOGENOM" id="CLU_2879907_0_0_4"/>
<proteinExistence type="predicted"/>